<dbReference type="PROSITE" id="PS50110">
    <property type="entry name" value="RESPONSE_REGULATORY"/>
    <property type="match status" value="1"/>
</dbReference>
<dbReference type="EMBL" id="WQMS01000016">
    <property type="protein sequence ID" value="MVO79229.1"/>
    <property type="molecule type" value="Genomic_DNA"/>
</dbReference>
<evidence type="ECO:0000256" key="2">
    <source>
        <dbReference type="ARBA" id="ARBA00023012"/>
    </source>
</evidence>
<dbReference type="Gene3D" id="3.40.50.2300">
    <property type="match status" value="1"/>
</dbReference>
<organism evidence="5 6">
    <name type="scientific">Sphingomonas horti</name>
    <dbReference type="NCBI Taxonomy" id="2682842"/>
    <lineage>
        <taxon>Bacteria</taxon>
        <taxon>Pseudomonadati</taxon>
        <taxon>Pseudomonadota</taxon>
        <taxon>Alphaproteobacteria</taxon>
        <taxon>Sphingomonadales</taxon>
        <taxon>Sphingomonadaceae</taxon>
        <taxon>Sphingomonas</taxon>
    </lineage>
</organism>
<dbReference type="InterPro" id="IPR011006">
    <property type="entry name" value="CheY-like_superfamily"/>
</dbReference>
<feature type="modified residue" description="4-aspartylphosphate" evidence="3">
    <location>
        <position position="80"/>
    </location>
</feature>
<evidence type="ECO:0000256" key="1">
    <source>
        <dbReference type="ARBA" id="ARBA00022553"/>
    </source>
</evidence>
<evidence type="ECO:0000313" key="6">
    <source>
        <dbReference type="Proteomes" id="UP000441389"/>
    </source>
</evidence>
<evidence type="ECO:0000256" key="3">
    <source>
        <dbReference type="PROSITE-ProRule" id="PRU00169"/>
    </source>
</evidence>
<dbReference type="AlphaFoldDB" id="A0A6I4J3K1"/>
<evidence type="ECO:0000313" key="5">
    <source>
        <dbReference type="EMBL" id="MVO79229.1"/>
    </source>
</evidence>
<dbReference type="Proteomes" id="UP000441389">
    <property type="component" value="Unassembled WGS sequence"/>
</dbReference>
<dbReference type="RefSeq" id="WP_157028142.1">
    <property type="nucleotide sequence ID" value="NZ_WQMS01000016.1"/>
</dbReference>
<gene>
    <name evidence="5" type="ORF">GON01_14955</name>
</gene>
<name>A0A6I4J3K1_9SPHN</name>
<sequence length="159" mass="17839">MTLPRDDDDLDLPCHAWDDGSASVTPDQLKAVIVDDDEMMRRLVRSALKSFGLTQIHAAENGADGLELARREMPDIIIADYHMPEMHGLELVKGVRENEALDRTVIIMLSAADEHEVIEGARQLGADTFMVKPFERPALKQLIDTLYHRFNCAKIAWSA</sequence>
<dbReference type="PANTHER" id="PTHR44591:SF14">
    <property type="entry name" value="PROTEIN PILG"/>
    <property type="match status" value="1"/>
</dbReference>
<protein>
    <submittedName>
        <fullName evidence="5">Response regulator</fullName>
    </submittedName>
</protein>
<dbReference type="SMART" id="SM00448">
    <property type="entry name" value="REC"/>
    <property type="match status" value="1"/>
</dbReference>
<dbReference type="InterPro" id="IPR001789">
    <property type="entry name" value="Sig_transdc_resp-reg_receiver"/>
</dbReference>
<dbReference type="PANTHER" id="PTHR44591">
    <property type="entry name" value="STRESS RESPONSE REGULATOR PROTEIN 1"/>
    <property type="match status" value="1"/>
</dbReference>
<keyword evidence="6" id="KW-1185">Reference proteome</keyword>
<keyword evidence="2" id="KW-0902">Two-component regulatory system</keyword>
<proteinExistence type="predicted"/>
<evidence type="ECO:0000259" key="4">
    <source>
        <dbReference type="PROSITE" id="PS50110"/>
    </source>
</evidence>
<reference evidence="5 6" key="1">
    <citation type="submission" date="2019-12" db="EMBL/GenBank/DDBJ databases">
        <authorList>
            <person name="Huq M.A."/>
        </authorList>
    </citation>
    <scope>NUCLEOTIDE SEQUENCE [LARGE SCALE GENOMIC DNA]</scope>
    <source>
        <strain evidence="5 6">MAH-20</strain>
    </source>
</reference>
<dbReference type="SUPFAM" id="SSF52172">
    <property type="entry name" value="CheY-like"/>
    <property type="match status" value="1"/>
</dbReference>
<dbReference type="InterPro" id="IPR050595">
    <property type="entry name" value="Bact_response_regulator"/>
</dbReference>
<dbReference type="GO" id="GO:0000160">
    <property type="term" value="P:phosphorelay signal transduction system"/>
    <property type="evidence" value="ECO:0007669"/>
    <property type="project" value="UniProtKB-KW"/>
</dbReference>
<keyword evidence="1 3" id="KW-0597">Phosphoprotein</keyword>
<feature type="domain" description="Response regulatory" evidence="4">
    <location>
        <begin position="30"/>
        <end position="147"/>
    </location>
</feature>
<dbReference type="Pfam" id="PF00072">
    <property type="entry name" value="Response_reg"/>
    <property type="match status" value="1"/>
</dbReference>
<accession>A0A6I4J3K1</accession>
<comment type="caution">
    <text evidence="5">The sequence shown here is derived from an EMBL/GenBank/DDBJ whole genome shotgun (WGS) entry which is preliminary data.</text>
</comment>